<evidence type="ECO:0000256" key="1">
    <source>
        <dbReference type="ARBA" id="ARBA00022490"/>
    </source>
</evidence>
<dbReference type="SUPFAM" id="SSF111337">
    <property type="entry name" value="QueA-like"/>
    <property type="match status" value="1"/>
</dbReference>
<name>A0A383BQB9_9ZZZZ</name>
<keyword evidence="3" id="KW-0949">S-adenosyl-L-methionine</keyword>
<accession>A0A383BQB9</accession>
<dbReference type="PANTHER" id="PTHR30307:SF0">
    <property type="entry name" value="S-ADENOSYLMETHIONINE:TRNA RIBOSYLTRANSFERASE-ISOMERASE"/>
    <property type="match status" value="1"/>
</dbReference>
<dbReference type="InterPro" id="IPR042119">
    <property type="entry name" value="QueA_dom2"/>
</dbReference>
<keyword evidence="4" id="KW-0671">Queuosine biosynthesis</keyword>
<dbReference type="InterPro" id="IPR003699">
    <property type="entry name" value="QueA"/>
</dbReference>
<dbReference type="InterPro" id="IPR036100">
    <property type="entry name" value="QueA_sf"/>
</dbReference>
<evidence type="ECO:0000256" key="4">
    <source>
        <dbReference type="ARBA" id="ARBA00022785"/>
    </source>
</evidence>
<dbReference type="Gene3D" id="3.40.1780.10">
    <property type="entry name" value="QueA-like"/>
    <property type="match status" value="1"/>
</dbReference>
<keyword evidence="2" id="KW-0808">Transferase</keyword>
<protein>
    <recommendedName>
        <fullName evidence="6">S-adenosylmethionine:tRNA ribosyltransferase-isomerase</fullName>
    </recommendedName>
</protein>
<sequence>MFFGSVEKPPRLSEFELDVPEKLIAQDPLKKRDQCNLMVLNRKEQTIEHRKFTNIIDYFDKGDVMVMNNTRVYPARLYANKDKSQSKVEVFLLRELSNDLWEAMVKPARKVRIGNKLWFSKDISCDVIDNTVSGGRVLRFEYDQESLYPFIEKVGYSPLPPYIDRKSTPSDKIYYQTVYASERGSVAAPTAGIHFSKALLGRMEKKGIKLAYVTLHIGLGTFRPIMVEDLTRHQMDSEYFMVPA</sequence>
<evidence type="ECO:0000256" key="3">
    <source>
        <dbReference type="ARBA" id="ARBA00022691"/>
    </source>
</evidence>
<dbReference type="EMBL" id="UINC01202558">
    <property type="protein sequence ID" value="SVE22416.1"/>
    <property type="molecule type" value="Genomic_DNA"/>
</dbReference>
<reference evidence="5" key="1">
    <citation type="submission" date="2018-05" db="EMBL/GenBank/DDBJ databases">
        <authorList>
            <person name="Lanie J.A."/>
            <person name="Ng W.-L."/>
            <person name="Kazmierczak K.M."/>
            <person name="Andrzejewski T.M."/>
            <person name="Davidsen T.M."/>
            <person name="Wayne K.J."/>
            <person name="Tettelin H."/>
            <person name="Glass J.I."/>
            <person name="Rusch D."/>
            <person name="Podicherti R."/>
            <person name="Tsui H.-C.T."/>
            <person name="Winkler M.E."/>
        </authorList>
    </citation>
    <scope>NUCLEOTIDE SEQUENCE</scope>
</reference>
<dbReference type="FunFam" id="2.40.10.240:FF:000002">
    <property type="entry name" value="S-adenosylmethionine:tRNA ribosyltransferase-isomerase"/>
    <property type="match status" value="1"/>
</dbReference>
<organism evidence="5">
    <name type="scientific">marine metagenome</name>
    <dbReference type="NCBI Taxonomy" id="408172"/>
    <lineage>
        <taxon>unclassified sequences</taxon>
        <taxon>metagenomes</taxon>
        <taxon>ecological metagenomes</taxon>
    </lineage>
</organism>
<dbReference type="GO" id="GO:0008616">
    <property type="term" value="P:tRNA queuosine(34) biosynthetic process"/>
    <property type="evidence" value="ECO:0007669"/>
    <property type="project" value="UniProtKB-KW"/>
</dbReference>
<gene>
    <name evidence="5" type="ORF">METZ01_LOCUS475270</name>
</gene>
<proteinExistence type="predicted"/>
<feature type="non-terminal residue" evidence="5">
    <location>
        <position position="244"/>
    </location>
</feature>
<dbReference type="InterPro" id="IPR042118">
    <property type="entry name" value="QueA_dom1"/>
</dbReference>
<dbReference type="AlphaFoldDB" id="A0A383BQB9"/>
<dbReference type="Pfam" id="PF02547">
    <property type="entry name" value="Queuosine_synth"/>
    <property type="match status" value="1"/>
</dbReference>
<evidence type="ECO:0008006" key="6">
    <source>
        <dbReference type="Google" id="ProtNLM"/>
    </source>
</evidence>
<evidence type="ECO:0000256" key="2">
    <source>
        <dbReference type="ARBA" id="ARBA00022679"/>
    </source>
</evidence>
<keyword evidence="1" id="KW-0963">Cytoplasm</keyword>
<dbReference type="Gene3D" id="2.40.10.240">
    <property type="entry name" value="QueA-like"/>
    <property type="match status" value="1"/>
</dbReference>
<evidence type="ECO:0000313" key="5">
    <source>
        <dbReference type="EMBL" id="SVE22416.1"/>
    </source>
</evidence>
<dbReference type="PANTHER" id="PTHR30307">
    <property type="entry name" value="S-ADENOSYLMETHIONINE:TRNA RIBOSYLTRANSFERASE-ISOMERASE"/>
    <property type="match status" value="1"/>
</dbReference>
<dbReference type="GO" id="GO:0051075">
    <property type="term" value="F:S-adenosylmethionine:tRNA ribosyltransferase-isomerase activity"/>
    <property type="evidence" value="ECO:0007669"/>
    <property type="project" value="TreeGrafter"/>
</dbReference>